<reference evidence="2 3" key="1">
    <citation type="submission" date="2016-01" db="EMBL/GenBank/DDBJ databases">
        <title>Draft Genome Sequences of Seven Thermophilic Sporeformers Isolated from Foods.</title>
        <authorList>
            <person name="Berendsen E.M."/>
            <person name="Wells-Bennik M.H."/>
            <person name="Krawcyk A.O."/>
            <person name="De Jong A."/>
            <person name="Holsappel S."/>
            <person name="Eijlander R.T."/>
            <person name="Kuipers O.P."/>
        </authorList>
    </citation>
    <scope>NUCLEOTIDE SEQUENCE [LARGE SCALE GENOMIC DNA]</scope>
    <source>
        <strain evidence="2 3">B4109</strain>
    </source>
</reference>
<organism evidence="2 3">
    <name type="scientific">Geobacillus stearothermophilus</name>
    <name type="common">Bacillus stearothermophilus</name>
    <dbReference type="NCBI Taxonomy" id="1422"/>
    <lineage>
        <taxon>Bacteria</taxon>
        <taxon>Bacillati</taxon>
        <taxon>Bacillota</taxon>
        <taxon>Bacilli</taxon>
        <taxon>Bacillales</taxon>
        <taxon>Anoxybacillaceae</taxon>
        <taxon>Geobacillus</taxon>
    </lineage>
</organism>
<dbReference type="Pfam" id="PF00753">
    <property type="entry name" value="Lactamase_B"/>
    <property type="match status" value="1"/>
</dbReference>
<dbReference type="Gene3D" id="3.60.15.10">
    <property type="entry name" value="Ribonuclease Z/Hydroxyacylglutathione hydrolase-like"/>
    <property type="match status" value="1"/>
</dbReference>
<accession>A0A150MMU8</accession>
<dbReference type="GO" id="GO:0008800">
    <property type="term" value="F:beta-lactamase activity"/>
    <property type="evidence" value="ECO:0007669"/>
    <property type="project" value="UniProtKB-EC"/>
</dbReference>
<dbReference type="SUPFAM" id="SSF56281">
    <property type="entry name" value="Metallo-hydrolase/oxidoreductase"/>
    <property type="match status" value="1"/>
</dbReference>
<name>A0A150MMU8_GEOSE</name>
<dbReference type="Proteomes" id="UP000075424">
    <property type="component" value="Unassembled WGS sequence"/>
</dbReference>
<dbReference type="PATRIC" id="fig|1422.18.peg.134"/>
<dbReference type="InterPro" id="IPR036866">
    <property type="entry name" value="RibonucZ/Hydroxyglut_hydro"/>
</dbReference>
<dbReference type="InterPro" id="IPR036388">
    <property type="entry name" value="WH-like_DNA-bd_sf"/>
</dbReference>
<dbReference type="EMBL" id="LQYV01000077">
    <property type="protein sequence ID" value="KYD25800.1"/>
    <property type="molecule type" value="Genomic_DNA"/>
</dbReference>
<dbReference type="AlphaFoldDB" id="A0A150MMU8"/>
<dbReference type="InterPro" id="IPR050662">
    <property type="entry name" value="Sec-metab_biosynth-thioest"/>
</dbReference>
<comment type="caution">
    <text evidence="2">The sequence shown here is derived from an EMBL/GenBank/DDBJ whole genome shotgun (WGS) entry which is preliminary data.</text>
</comment>
<proteinExistence type="predicted"/>
<evidence type="ECO:0000313" key="2">
    <source>
        <dbReference type="EMBL" id="KYD25800.1"/>
    </source>
</evidence>
<dbReference type="SMART" id="SM00849">
    <property type="entry name" value="Lactamase_B"/>
    <property type="match status" value="1"/>
</dbReference>
<evidence type="ECO:0000259" key="1">
    <source>
        <dbReference type="SMART" id="SM00849"/>
    </source>
</evidence>
<evidence type="ECO:0000313" key="3">
    <source>
        <dbReference type="Proteomes" id="UP000075424"/>
    </source>
</evidence>
<dbReference type="PANTHER" id="PTHR23131:SF4">
    <property type="entry name" value="METALLO-BETA-LACTAMASE SUPERFAMILY POTEIN"/>
    <property type="match status" value="1"/>
</dbReference>
<dbReference type="EC" id="3.5.2.6" evidence="2"/>
<gene>
    <name evidence="2" type="ORF">B4109_1924</name>
</gene>
<feature type="domain" description="Metallo-beta-lactamase" evidence="1">
    <location>
        <begin position="28"/>
        <end position="240"/>
    </location>
</feature>
<dbReference type="PANTHER" id="PTHR23131">
    <property type="entry name" value="ENDORIBONUCLEASE LACTB2"/>
    <property type="match status" value="1"/>
</dbReference>
<dbReference type="InterPro" id="IPR001279">
    <property type="entry name" value="Metallo-B-lactamas"/>
</dbReference>
<sequence>MNLRKEGNAMNEERVYRITVPTPFPVGDVHMYVIAGDRLTLVDAGVKTEEAWQLFVKQLGEVGYAPEDIEQIVITHHHPDHVGLLDYVPHAPIIGHPKADPFLRRERSFMERYVQFFQEFFTECGVDHRLFSQLSKEGGSLRYASRRGLDIMVTEGDAVPGMPGWQVIETPGHAQSHIALYREADGLLIGGDHLLVHISPNPMMEPPAEGETGRPKPLLQYNESLQKMLQYDIVRSLNGHGDDATDIPALVRERLGKQRQRAERVLEMVKERPHTVFDVCQKLFPTAYERQLMLTMSETIGQLDYLEANGYVTKKQEAGRYVYEAAGVSVCG</sequence>
<keyword evidence="2" id="KW-0378">Hydrolase</keyword>
<protein>
    <submittedName>
        <fullName evidence="2">Zinc metallohydrolase, metallo-beta-lactamase family</fullName>
        <ecNumber evidence="2">3.5.2.6</ecNumber>
    </submittedName>
</protein>
<dbReference type="Gene3D" id="1.10.10.10">
    <property type="entry name" value="Winged helix-like DNA-binding domain superfamily/Winged helix DNA-binding domain"/>
    <property type="match status" value="1"/>
</dbReference>